<dbReference type="InterPro" id="IPR002110">
    <property type="entry name" value="Ankyrin_rpt"/>
</dbReference>
<gene>
    <name evidence="2" type="ORF">B296_00054810</name>
</gene>
<dbReference type="Gene3D" id="1.25.40.20">
    <property type="entry name" value="Ankyrin repeat-containing domain"/>
    <property type="match status" value="1"/>
</dbReference>
<organism evidence="2 3">
    <name type="scientific">Ensete ventricosum</name>
    <name type="common">Abyssinian banana</name>
    <name type="synonym">Musa ensete</name>
    <dbReference type="NCBI Taxonomy" id="4639"/>
    <lineage>
        <taxon>Eukaryota</taxon>
        <taxon>Viridiplantae</taxon>
        <taxon>Streptophyta</taxon>
        <taxon>Embryophyta</taxon>
        <taxon>Tracheophyta</taxon>
        <taxon>Spermatophyta</taxon>
        <taxon>Magnoliopsida</taxon>
        <taxon>Liliopsida</taxon>
        <taxon>Zingiberales</taxon>
        <taxon>Musaceae</taxon>
        <taxon>Ensete</taxon>
    </lineage>
</organism>
<dbReference type="Pfam" id="PF13637">
    <property type="entry name" value="Ank_4"/>
    <property type="match status" value="1"/>
</dbReference>
<sequence>MGQRLSCAGSSYDRDFFTAVQAGHLETVRSAVDEDPSLLRRTTVYDRLSALHIAAANGHVESLCFVLTNANLQSSWEHPFALGRSWREFGLPCAALLNPSAAEPLVWPSPLKFISELDPDAKALLEAALMEANEEREKKILKGTKYLVLSPANSDEAVDDDILVVAKTKAADEGDNAANSMLRRSRRSRNFSGGSGSFKGLTLAIGSFGRMGRGSGRIMDSDDTVDKP</sequence>
<feature type="region of interest" description="Disordered" evidence="1">
    <location>
        <begin position="174"/>
        <end position="193"/>
    </location>
</feature>
<protein>
    <submittedName>
        <fullName evidence="2">Uncharacterized protein</fullName>
    </submittedName>
</protein>
<dbReference type="InterPro" id="IPR036770">
    <property type="entry name" value="Ankyrin_rpt-contain_sf"/>
</dbReference>
<dbReference type="Proteomes" id="UP000287651">
    <property type="component" value="Unassembled WGS sequence"/>
</dbReference>
<comment type="caution">
    <text evidence="2">The sequence shown here is derived from an EMBL/GenBank/DDBJ whole genome shotgun (WGS) entry which is preliminary data.</text>
</comment>
<evidence type="ECO:0000256" key="1">
    <source>
        <dbReference type="SAM" id="MobiDB-lite"/>
    </source>
</evidence>
<reference evidence="2 3" key="1">
    <citation type="journal article" date="2014" name="Agronomy (Basel)">
        <title>A Draft Genome Sequence for Ensete ventricosum, the Drought-Tolerant Tree Against Hunger.</title>
        <authorList>
            <person name="Harrison J."/>
            <person name="Moore K.A."/>
            <person name="Paszkiewicz K."/>
            <person name="Jones T."/>
            <person name="Grant M."/>
            <person name="Ambacheew D."/>
            <person name="Muzemil S."/>
            <person name="Studholme D.J."/>
        </authorList>
    </citation>
    <scope>NUCLEOTIDE SEQUENCE [LARGE SCALE GENOMIC DNA]</scope>
</reference>
<evidence type="ECO:0000313" key="2">
    <source>
        <dbReference type="EMBL" id="RRT38178.1"/>
    </source>
</evidence>
<dbReference type="AlphaFoldDB" id="A0A426XFB6"/>
<name>A0A426XFB6_ENSVE</name>
<dbReference type="EMBL" id="AMZH03021471">
    <property type="protein sequence ID" value="RRT38178.1"/>
    <property type="molecule type" value="Genomic_DNA"/>
</dbReference>
<proteinExistence type="predicted"/>
<accession>A0A426XFB6</accession>
<evidence type="ECO:0000313" key="3">
    <source>
        <dbReference type="Proteomes" id="UP000287651"/>
    </source>
</evidence>